<keyword evidence="3" id="KW-1185">Reference proteome</keyword>
<sequence length="107" mass="10245">MLVAGAAGAALFRGALAIVVLSGAGVWGLIVSKFLFSSMNGLILANNVAGALSTITKRAGAASAVVGAIQYGSGMLGSALAGLFANGTPVPMGILMAIGGLGCCSFA</sequence>
<protein>
    <submittedName>
        <fullName evidence="2">Uncharacterized protein</fullName>
    </submittedName>
</protein>
<gene>
    <name evidence="2" type="ORF">A3840_00995</name>
</gene>
<proteinExistence type="predicted"/>
<keyword evidence="1" id="KW-1133">Transmembrane helix</keyword>
<dbReference type="Proteomes" id="UP000078389">
    <property type="component" value="Unassembled WGS sequence"/>
</dbReference>
<name>A0A178I466_9HYPH</name>
<evidence type="ECO:0000313" key="2">
    <source>
        <dbReference type="EMBL" id="OAM83682.1"/>
    </source>
</evidence>
<evidence type="ECO:0000256" key="1">
    <source>
        <dbReference type="SAM" id="Phobius"/>
    </source>
</evidence>
<dbReference type="RefSeq" id="WP_067450551.1">
    <property type="nucleotide sequence ID" value="NZ_LVVY01000008.1"/>
</dbReference>
<dbReference type="Gene3D" id="1.20.1720.10">
    <property type="entry name" value="Multidrug resistance protein D"/>
    <property type="match status" value="1"/>
</dbReference>
<keyword evidence="1" id="KW-0812">Transmembrane</keyword>
<feature type="transmembrane region" description="Helical" evidence="1">
    <location>
        <begin position="90"/>
        <end position="106"/>
    </location>
</feature>
<accession>A0A178I466</accession>
<dbReference type="STRING" id="1770058.A3840_00995"/>
<evidence type="ECO:0000313" key="3">
    <source>
        <dbReference type="Proteomes" id="UP000078389"/>
    </source>
</evidence>
<dbReference type="EMBL" id="LVVY01000008">
    <property type="protein sequence ID" value="OAM83682.1"/>
    <property type="molecule type" value="Genomic_DNA"/>
</dbReference>
<reference evidence="2 3" key="1">
    <citation type="submission" date="2016-03" db="EMBL/GenBank/DDBJ databases">
        <title>Genome sequencing of Devosia sp. S37.</title>
        <authorList>
            <person name="Mohd Nor M."/>
        </authorList>
    </citation>
    <scope>NUCLEOTIDE SEQUENCE [LARGE SCALE GENOMIC DNA]</scope>
    <source>
        <strain evidence="2 3">S37</strain>
    </source>
</reference>
<keyword evidence="1" id="KW-0472">Membrane</keyword>
<organism evidence="2 3">
    <name type="scientific">Devosia elaeis</name>
    <dbReference type="NCBI Taxonomy" id="1770058"/>
    <lineage>
        <taxon>Bacteria</taxon>
        <taxon>Pseudomonadati</taxon>
        <taxon>Pseudomonadota</taxon>
        <taxon>Alphaproteobacteria</taxon>
        <taxon>Hyphomicrobiales</taxon>
        <taxon>Devosiaceae</taxon>
        <taxon>Devosia</taxon>
    </lineage>
</organism>
<comment type="caution">
    <text evidence="2">The sequence shown here is derived from an EMBL/GenBank/DDBJ whole genome shotgun (WGS) entry which is preliminary data.</text>
</comment>
<dbReference type="AlphaFoldDB" id="A0A178I466"/>